<proteinExistence type="predicted"/>
<dbReference type="GO" id="GO:0016020">
    <property type="term" value="C:membrane"/>
    <property type="evidence" value="ECO:0007669"/>
    <property type="project" value="UniProtKB-SubCell"/>
</dbReference>
<evidence type="ECO:0000313" key="8">
    <source>
        <dbReference type="EMBL" id="TDL24692.1"/>
    </source>
</evidence>
<evidence type="ECO:0000313" key="9">
    <source>
        <dbReference type="Proteomes" id="UP000294933"/>
    </source>
</evidence>
<evidence type="ECO:0000256" key="1">
    <source>
        <dbReference type="ARBA" id="ARBA00004141"/>
    </source>
</evidence>
<evidence type="ECO:0000256" key="3">
    <source>
        <dbReference type="ARBA" id="ARBA00022692"/>
    </source>
</evidence>
<protein>
    <submittedName>
        <fullName evidence="8">APC amino acid permease</fullName>
    </submittedName>
</protein>
<feature type="transmembrane region" description="Helical" evidence="7">
    <location>
        <begin position="335"/>
        <end position="358"/>
    </location>
</feature>
<comment type="subcellular location">
    <subcellularLocation>
        <location evidence="1">Membrane</location>
        <topology evidence="1">Multi-pass membrane protein</topology>
    </subcellularLocation>
</comment>
<dbReference type="PANTHER" id="PTHR45649">
    <property type="entry name" value="AMINO-ACID PERMEASE BAT1"/>
    <property type="match status" value="1"/>
</dbReference>
<keyword evidence="5 7" id="KW-0472">Membrane</keyword>
<feature type="transmembrane region" description="Helical" evidence="7">
    <location>
        <begin position="84"/>
        <end position="114"/>
    </location>
</feature>
<dbReference type="OrthoDB" id="4476201at2759"/>
<evidence type="ECO:0000256" key="2">
    <source>
        <dbReference type="ARBA" id="ARBA00022448"/>
    </source>
</evidence>
<evidence type="ECO:0000256" key="4">
    <source>
        <dbReference type="ARBA" id="ARBA00022989"/>
    </source>
</evidence>
<keyword evidence="9" id="KW-1185">Reference proteome</keyword>
<dbReference type="VEuPathDB" id="FungiDB:BD410DRAFT_850793"/>
<sequence length="533" mass="57835">MTSSIRVDSPSTPPALPTEESARSQHTDEAFLASLGYRQEFRREFGMLEVFGLAFSLIGVVPSLASVLVYTIPNGGTSAMVWGWAISSFFIMFVGLAIAELGSAAPTSGGLYYWTFIYSSPRTRNILSWIVAYMNTISFISAISSVEWSCSVQIIAAVSIASDLRFRPTTKELFGLYVALLVCHGIIASLATRALARLQNAFAVMTLLLCFAIIIALPIATPNEFKNSASYALKGFENLNGWPNSFAFILSFIAPVWTIGGFDSAVHISEESANARIAVPFAIITAVGMAGILGWAINVVLAFHMGTDTASILSSPIGQPLAAIFFNSFGKKGTLIIWLFIIVVECILVCSRQTFAFARDGGLPFSTWIYRINPYTKTPVNGVWFAVSIAFLLGLLAFAGTAAFGATFSLSIAGQTVAYSIPITARFAFRNDFKPGPFRLGRFSFPVAVIAVTWMLFTTVIFLFPSTPQTDANDMNYAVVVFSGTLALSVGYYYFPKIGGKYWFRGPVATIARVDAPRKLLAVEKVEELEAVK</sequence>
<feature type="transmembrane region" description="Helical" evidence="7">
    <location>
        <begin position="443"/>
        <end position="464"/>
    </location>
</feature>
<evidence type="ECO:0000256" key="7">
    <source>
        <dbReference type="SAM" id="Phobius"/>
    </source>
</evidence>
<keyword evidence="3 7" id="KW-0812">Transmembrane</keyword>
<dbReference type="PIRSF" id="PIRSF006060">
    <property type="entry name" value="AA_transporter"/>
    <property type="match status" value="1"/>
</dbReference>
<feature type="transmembrane region" description="Helical" evidence="7">
    <location>
        <begin position="476"/>
        <end position="495"/>
    </location>
</feature>
<organism evidence="8 9">
    <name type="scientific">Rickenella mellea</name>
    <dbReference type="NCBI Taxonomy" id="50990"/>
    <lineage>
        <taxon>Eukaryota</taxon>
        <taxon>Fungi</taxon>
        <taxon>Dikarya</taxon>
        <taxon>Basidiomycota</taxon>
        <taxon>Agaricomycotina</taxon>
        <taxon>Agaricomycetes</taxon>
        <taxon>Hymenochaetales</taxon>
        <taxon>Rickenellaceae</taxon>
        <taxon>Rickenella</taxon>
    </lineage>
</organism>
<evidence type="ECO:0000256" key="6">
    <source>
        <dbReference type="SAM" id="MobiDB-lite"/>
    </source>
</evidence>
<feature type="transmembrane region" description="Helical" evidence="7">
    <location>
        <begin position="404"/>
        <end position="422"/>
    </location>
</feature>
<name>A0A4Y7QC78_9AGAM</name>
<keyword evidence="4 7" id="KW-1133">Transmembrane helix</keyword>
<dbReference type="STRING" id="50990.A0A4Y7QC78"/>
<dbReference type="Gene3D" id="1.20.1740.10">
    <property type="entry name" value="Amino acid/polyamine transporter I"/>
    <property type="match status" value="1"/>
</dbReference>
<feature type="transmembrane region" description="Helical" evidence="7">
    <location>
        <begin position="202"/>
        <end position="221"/>
    </location>
</feature>
<dbReference type="Pfam" id="PF13520">
    <property type="entry name" value="AA_permease_2"/>
    <property type="match status" value="1"/>
</dbReference>
<feature type="transmembrane region" description="Helical" evidence="7">
    <location>
        <begin position="50"/>
        <end position="72"/>
    </location>
</feature>
<keyword evidence="2" id="KW-0813">Transport</keyword>
<feature type="transmembrane region" description="Helical" evidence="7">
    <location>
        <begin position="241"/>
        <end position="265"/>
    </location>
</feature>
<feature type="transmembrane region" description="Helical" evidence="7">
    <location>
        <begin position="126"/>
        <end position="143"/>
    </location>
</feature>
<dbReference type="InterPro" id="IPR002293">
    <property type="entry name" value="AA/rel_permease1"/>
</dbReference>
<gene>
    <name evidence="8" type="ORF">BD410DRAFT_850793</name>
</gene>
<evidence type="ECO:0000256" key="5">
    <source>
        <dbReference type="ARBA" id="ARBA00023136"/>
    </source>
</evidence>
<dbReference type="Proteomes" id="UP000294933">
    <property type="component" value="Unassembled WGS sequence"/>
</dbReference>
<feature type="transmembrane region" description="Helical" evidence="7">
    <location>
        <begin position="379"/>
        <end position="398"/>
    </location>
</feature>
<reference evidence="8 9" key="1">
    <citation type="submission" date="2018-06" db="EMBL/GenBank/DDBJ databases">
        <title>A transcriptomic atlas of mushroom development highlights an independent origin of complex multicellularity.</title>
        <authorList>
            <consortium name="DOE Joint Genome Institute"/>
            <person name="Krizsan K."/>
            <person name="Almasi E."/>
            <person name="Merenyi Z."/>
            <person name="Sahu N."/>
            <person name="Viragh M."/>
            <person name="Koszo T."/>
            <person name="Mondo S."/>
            <person name="Kiss B."/>
            <person name="Balint B."/>
            <person name="Kues U."/>
            <person name="Barry K."/>
            <person name="Hegedus J.C."/>
            <person name="Henrissat B."/>
            <person name="Johnson J."/>
            <person name="Lipzen A."/>
            <person name="Ohm R."/>
            <person name="Nagy I."/>
            <person name="Pangilinan J."/>
            <person name="Yan J."/>
            <person name="Xiong Y."/>
            <person name="Grigoriev I.V."/>
            <person name="Hibbett D.S."/>
            <person name="Nagy L.G."/>
        </authorList>
    </citation>
    <scope>NUCLEOTIDE SEQUENCE [LARGE SCALE GENOMIC DNA]</scope>
    <source>
        <strain evidence="8 9">SZMC22713</strain>
    </source>
</reference>
<dbReference type="PANTHER" id="PTHR45649:SF6">
    <property type="entry name" value="GABA-SPECIFIC PERMEASE"/>
    <property type="match status" value="1"/>
</dbReference>
<feature type="transmembrane region" description="Helical" evidence="7">
    <location>
        <begin position="174"/>
        <end position="195"/>
    </location>
</feature>
<accession>A0A4Y7QC78</accession>
<feature type="transmembrane region" description="Helical" evidence="7">
    <location>
        <begin position="277"/>
        <end position="297"/>
    </location>
</feature>
<dbReference type="AlphaFoldDB" id="A0A4Y7QC78"/>
<dbReference type="EMBL" id="ML170165">
    <property type="protein sequence ID" value="TDL24692.1"/>
    <property type="molecule type" value="Genomic_DNA"/>
</dbReference>
<dbReference type="GO" id="GO:0022857">
    <property type="term" value="F:transmembrane transporter activity"/>
    <property type="evidence" value="ECO:0007669"/>
    <property type="project" value="InterPro"/>
</dbReference>
<feature type="compositionally biased region" description="Polar residues" evidence="6">
    <location>
        <begin position="1"/>
        <end position="10"/>
    </location>
</feature>
<feature type="region of interest" description="Disordered" evidence="6">
    <location>
        <begin position="1"/>
        <end position="25"/>
    </location>
</feature>